<sequence>MKPQTRRLSTCHRHPTKPITGFCAPCLSERLAGLDSAAATAHHEPPTQNPHSGSELRRSKSCSGTRTESSSDNALDPTRRKSCDVRARNTLSELFNIDDDRKGVPRKFDVEVRDEEKNEGGDEGNVLDLDADADAEFKTMKELIDLEWEKKKGAGRDLKDIAGTFWGTTSVLCGKVRQWRRKQKMKKVENEGFVAEKRRETQSEVGEYALGRRSCDTDPDPGLMSMDEPRASWDGYLGPRAAHPRLTRMVSVVEENWERSPGGSAQTKDYYNSQRRRSFERPSFDRSLAAEVDELKLGSNARVSPATSELFYGAKLLITEKELMSSMGSNSKLKPVEDDERAEESRGGVGIGGEPVCKNAASESTNGVDADHQKLNRRHKKWSFWGLMQWRSEKKCVDEESADSWQKLRRVANGEEANASVSQKLIRSYSVSCQNQCKMVGLLSNVHGLGAENKCNEVKTLQRNKSARYSPSNLDHGLLRFYLTPLRSYRRSESGKSRPGNNSQSLPKNVL</sequence>
<reference evidence="2 3" key="2">
    <citation type="submission" date="2019-11" db="EMBL/GenBank/DDBJ databases">
        <title>A de novo genome assembly of a pear dwarfing rootstock.</title>
        <authorList>
            <person name="Wang F."/>
            <person name="Wang J."/>
            <person name="Li S."/>
            <person name="Zhang Y."/>
            <person name="Fang M."/>
            <person name="Ma L."/>
            <person name="Zhao Y."/>
            <person name="Jiang S."/>
        </authorList>
    </citation>
    <scope>NUCLEOTIDE SEQUENCE [LARGE SCALE GENOMIC DNA]</scope>
    <source>
        <strain evidence="2">S2</strain>
        <tissue evidence="2">Leaf</tissue>
    </source>
</reference>
<feature type="region of interest" description="Disordered" evidence="1">
    <location>
        <begin position="258"/>
        <end position="277"/>
    </location>
</feature>
<feature type="compositionally biased region" description="Polar residues" evidence="1">
    <location>
        <begin position="263"/>
        <end position="273"/>
    </location>
</feature>
<evidence type="ECO:0000313" key="2">
    <source>
        <dbReference type="EMBL" id="KAB2634747.1"/>
    </source>
</evidence>
<organism evidence="2 3">
    <name type="scientific">Pyrus ussuriensis x Pyrus communis</name>
    <dbReference type="NCBI Taxonomy" id="2448454"/>
    <lineage>
        <taxon>Eukaryota</taxon>
        <taxon>Viridiplantae</taxon>
        <taxon>Streptophyta</taxon>
        <taxon>Embryophyta</taxon>
        <taxon>Tracheophyta</taxon>
        <taxon>Spermatophyta</taxon>
        <taxon>Magnoliopsida</taxon>
        <taxon>eudicotyledons</taxon>
        <taxon>Gunneridae</taxon>
        <taxon>Pentapetalae</taxon>
        <taxon>rosids</taxon>
        <taxon>fabids</taxon>
        <taxon>Rosales</taxon>
        <taxon>Rosaceae</taxon>
        <taxon>Amygdaloideae</taxon>
        <taxon>Maleae</taxon>
        <taxon>Pyrus</taxon>
    </lineage>
</organism>
<evidence type="ECO:0000256" key="1">
    <source>
        <dbReference type="SAM" id="MobiDB-lite"/>
    </source>
</evidence>
<feature type="region of interest" description="Disordered" evidence="1">
    <location>
        <begin position="327"/>
        <end position="371"/>
    </location>
</feature>
<comment type="caution">
    <text evidence="2">The sequence shown here is derived from an EMBL/GenBank/DDBJ whole genome shotgun (WGS) entry which is preliminary data.</text>
</comment>
<name>A0A5N5I6B7_9ROSA</name>
<accession>A0A5N5I6B7</accession>
<dbReference type="AlphaFoldDB" id="A0A5N5I6B7"/>
<dbReference type="PANTHER" id="PTHR31659">
    <property type="entry name" value="PROTEIN: UPF0503-LIKE PROTEIN, PUTATIVE (DUF740)-RELATED"/>
    <property type="match status" value="1"/>
</dbReference>
<dbReference type="Proteomes" id="UP000327157">
    <property type="component" value="Unassembled WGS sequence"/>
</dbReference>
<keyword evidence="3" id="KW-1185">Reference proteome</keyword>
<evidence type="ECO:0000313" key="3">
    <source>
        <dbReference type="Proteomes" id="UP000327157"/>
    </source>
</evidence>
<feature type="compositionally biased region" description="Polar residues" evidence="1">
    <location>
        <begin position="499"/>
        <end position="511"/>
    </location>
</feature>
<dbReference type="InterPro" id="IPR008004">
    <property type="entry name" value="OCTOPUS-like"/>
</dbReference>
<protein>
    <submittedName>
        <fullName evidence="2">Uncharacterized protein</fullName>
    </submittedName>
</protein>
<dbReference type="OrthoDB" id="758624at2759"/>
<reference evidence="2 3" key="1">
    <citation type="submission" date="2019-09" db="EMBL/GenBank/DDBJ databases">
        <authorList>
            <person name="Ou C."/>
        </authorList>
    </citation>
    <scope>NUCLEOTIDE SEQUENCE [LARGE SCALE GENOMIC DNA]</scope>
    <source>
        <strain evidence="2">S2</strain>
        <tissue evidence="2">Leaf</tissue>
    </source>
</reference>
<dbReference type="PANTHER" id="PTHR31659:SF0">
    <property type="entry name" value="EMB|CAB61945.1"/>
    <property type="match status" value="1"/>
</dbReference>
<dbReference type="Pfam" id="PF05340">
    <property type="entry name" value="DUF740"/>
    <property type="match status" value="3"/>
</dbReference>
<feature type="region of interest" description="Disordered" evidence="1">
    <location>
        <begin position="490"/>
        <end position="511"/>
    </location>
</feature>
<feature type="compositionally biased region" description="Polar residues" evidence="1">
    <location>
        <begin position="61"/>
        <end position="73"/>
    </location>
</feature>
<dbReference type="EMBL" id="SMOL01000031">
    <property type="protein sequence ID" value="KAB2634747.1"/>
    <property type="molecule type" value="Genomic_DNA"/>
</dbReference>
<proteinExistence type="predicted"/>
<feature type="region of interest" description="Disordered" evidence="1">
    <location>
        <begin position="37"/>
        <end position="81"/>
    </location>
</feature>
<gene>
    <name evidence="2" type="ORF">D8674_042676</name>
</gene>